<dbReference type="AlphaFoldDB" id="A0A1S8CP60"/>
<evidence type="ECO:0000256" key="1">
    <source>
        <dbReference type="ARBA" id="ARBA00001933"/>
    </source>
</evidence>
<keyword evidence="4" id="KW-0808">Transferase</keyword>
<dbReference type="GO" id="GO:0030170">
    <property type="term" value="F:pyridoxal phosphate binding"/>
    <property type="evidence" value="ECO:0007669"/>
    <property type="project" value="InterPro"/>
</dbReference>
<dbReference type="PROSITE" id="PS00600">
    <property type="entry name" value="AA_TRANSFER_CLASS_3"/>
    <property type="match status" value="1"/>
</dbReference>
<dbReference type="EMBL" id="MOXD01000001">
    <property type="protein sequence ID" value="OMQ27059.1"/>
    <property type="molecule type" value="Genomic_DNA"/>
</dbReference>
<comment type="cofactor">
    <cofactor evidence="1">
        <name>pyridoxal 5'-phosphate</name>
        <dbReference type="ChEBI" id="CHEBI:597326"/>
    </cofactor>
</comment>
<reference evidence="7 8" key="1">
    <citation type="submission" date="2016-11" db="EMBL/GenBank/DDBJ databases">
        <title>Rahnella oryzae sp. nov., isolated from rice root.</title>
        <authorList>
            <person name="Zhang X.-X."/>
            <person name="Zhang J."/>
        </authorList>
    </citation>
    <scope>NUCLEOTIDE SEQUENCE [LARGE SCALE GENOMIC DNA]</scope>
    <source>
        <strain evidence="7 8">J11-6</strain>
    </source>
</reference>
<protein>
    <submittedName>
        <fullName evidence="7">Diaminobutyrate--2-oxoglutarate transaminase</fullName>
    </submittedName>
</protein>
<dbReference type="InterPro" id="IPR015424">
    <property type="entry name" value="PyrdxlP-dep_Trfase"/>
</dbReference>
<evidence type="ECO:0000313" key="8">
    <source>
        <dbReference type="Proteomes" id="UP000216021"/>
    </source>
</evidence>
<sequence length="452" mass="48687">MNTINVRMEIPGPRSLQALQKQLRQESTAVSYPKRLPISLEAGKGCYVQDVDGNVFIDFLSGAGSLPLGHSHPELVGEVIEQADKLCIGLDFPTPAKESFIDAHLSMLPEEIRNAYLIHFCGPTGADAVEAAIKLAKVATGADEIISFRGGYHGCTNGALSLTGNRAMKKNVLGKMPGVHFFPFGSTSTSAASAVLNSNQIDAALLLESALEDANSGLGNVAAIVLELVQGEGGVYIADKGFIERVYQLARKFGILLIVDEIQTGCGRTGTWYAFEQYGIEPDIFVTSKGTSGIGLPCALMFYKKSLAPWPAGSHIGTFRGNQFAFIAGSKAIDVINRDAILHNVCERSEQIRVRLAELQHDFALLGEIRCLGLMIGVEILNPVTGKACDVTASKIQKRALRRGLIAELGGRDDTVLRMLPPLNVSPQCVNEALNVLERVLFEQTNAIEEIH</sequence>
<dbReference type="Gene3D" id="3.40.640.10">
    <property type="entry name" value="Type I PLP-dependent aspartate aminotransferase-like (Major domain)"/>
    <property type="match status" value="1"/>
</dbReference>
<dbReference type="InterPro" id="IPR015421">
    <property type="entry name" value="PyrdxlP-dep_Trfase_major"/>
</dbReference>
<comment type="similarity">
    <text evidence="2 6">Belongs to the class-III pyridoxal-phosphate-dependent aminotransferase family.</text>
</comment>
<name>A0A1S8CP60_9GAMM</name>
<accession>A0A1S8CP60</accession>
<dbReference type="SUPFAM" id="SSF53383">
    <property type="entry name" value="PLP-dependent transferases"/>
    <property type="match status" value="1"/>
</dbReference>
<keyword evidence="3" id="KW-0032">Aminotransferase</keyword>
<dbReference type="InterPro" id="IPR005814">
    <property type="entry name" value="Aminotrans_3"/>
</dbReference>
<organism evidence="7 8">
    <name type="scientific">Serratia oryzae</name>
    <dbReference type="NCBI Taxonomy" id="2034155"/>
    <lineage>
        <taxon>Bacteria</taxon>
        <taxon>Pseudomonadati</taxon>
        <taxon>Pseudomonadota</taxon>
        <taxon>Gammaproteobacteria</taxon>
        <taxon>Enterobacterales</taxon>
        <taxon>Yersiniaceae</taxon>
        <taxon>Serratia</taxon>
    </lineage>
</organism>
<dbReference type="InterPro" id="IPR015422">
    <property type="entry name" value="PyrdxlP-dep_Trfase_small"/>
</dbReference>
<evidence type="ECO:0000256" key="4">
    <source>
        <dbReference type="ARBA" id="ARBA00022679"/>
    </source>
</evidence>
<dbReference type="STRING" id="2034155.BMI79_01655"/>
<comment type="caution">
    <text evidence="7">The sequence shown here is derived from an EMBL/GenBank/DDBJ whole genome shotgun (WGS) entry which is preliminary data.</text>
</comment>
<keyword evidence="8" id="KW-1185">Reference proteome</keyword>
<dbReference type="RefSeq" id="WP_076940100.1">
    <property type="nucleotide sequence ID" value="NZ_MOXD01000001.1"/>
</dbReference>
<dbReference type="PIRSF" id="PIRSF000521">
    <property type="entry name" value="Transaminase_4ab_Lys_Orn"/>
    <property type="match status" value="1"/>
</dbReference>
<keyword evidence="5 6" id="KW-0663">Pyridoxal phosphate</keyword>
<dbReference type="GO" id="GO:0008483">
    <property type="term" value="F:transaminase activity"/>
    <property type="evidence" value="ECO:0007669"/>
    <property type="project" value="UniProtKB-KW"/>
</dbReference>
<proteinExistence type="inferred from homology"/>
<evidence type="ECO:0000256" key="6">
    <source>
        <dbReference type="RuleBase" id="RU003560"/>
    </source>
</evidence>
<evidence type="ECO:0000313" key="7">
    <source>
        <dbReference type="EMBL" id="OMQ27059.1"/>
    </source>
</evidence>
<dbReference type="InterPro" id="IPR004637">
    <property type="entry name" value="Dat"/>
</dbReference>
<evidence type="ECO:0000256" key="2">
    <source>
        <dbReference type="ARBA" id="ARBA00008954"/>
    </source>
</evidence>
<dbReference type="Gene3D" id="3.90.1150.10">
    <property type="entry name" value="Aspartate Aminotransferase, domain 1"/>
    <property type="match status" value="1"/>
</dbReference>
<dbReference type="PANTHER" id="PTHR43552">
    <property type="entry name" value="DIAMINOBUTYRATE--2-OXOGLUTARATE AMINOTRANSFERASE"/>
    <property type="match status" value="1"/>
</dbReference>
<dbReference type="Pfam" id="PF00202">
    <property type="entry name" value="Aminotran_3"/>
    <property type="match status" value="1"/>
</dbReference>
<dbReference type="OrthoDB" id="9801052at2"/>
<dbReference type="InterPro" id="IPR049704">
    <property type="entry name" value="Aminotrans_3_PPA_site"/>
</dbReference>
<gene>
    <name evidence="7" type="ORF">BMI79_01655</name>
</gene>
<evidence type="ECO:0000256" key="3">
    <source>
        <dbReference type="ARBA" id="ARBA00022576"/>
    </source>
</evidence>
<evidence type="ECO:0000256" key="5">
    <source>
        <dbReference type="ARBA" id="ARBA00022898"/>
    </source>
</evidence>
<dbReference type="PANTHER" id="PTHR43552:SF1">
    <property type="entry name" value="DIAMINOBUTYRATE--2-OXOGLUTARATE AMINOTRANSFERASE"/>
    <property type="match status" value="1"/>
</dbReference>
<dbReference type="Proteomes" id="UP000216021">
    <property type="component" value="Unassembled WGS sequence"/>
</dbReference>
<dbReference type="CDD" id="cd00610">
    <property type="entry name" value="OAT_like"/>
    <property type="match status" value="1"/>
</dbReference>